<protein>
    <submittedName>
        <fullName evidence="1">L-rhamnose mutarotase</fullName>
    </submittedName>
</protein>
<dbReference type="GO" id="GO:0016857">
    <property type="term" value="F:racemase and epimerase activity, acting on carbohydrates and derivatives"/>
    <property type="evidence" value="ECO:0007669"/>
    <property type="project" value="InterPro"/>
</dbReference>
<dbReference type="Gene3D" id="3.30.70.100">
    <property type="match status" value="1"/>
</dbReference>
<sequence>MSDPKLHVSGFLLRIRPGKTDEYRRRHAEIWPKMLDALRRSGVVSYDIFLNEPNLMVFGHLFRSRAPEPGAPEDPVILRWRAFMADVLEMEGEEPLREPLEHVFHMEFDEGICRSS</sequence>
<dbReference type="RefSeq" id="WP_110373273.1">
    <property type="nucleotide sequence ID" value="NZ_JAHBRY010000002.1"/>
</dbReference>
<dbReference type="OrthoDB" id="9799608at2"/>
<dbReference type="InterPro" id="IPR008000">
    <property type="entry name" value="Rham/fucose_mutarotase"/>
</dbReference>
<reference evidence="1 2" key="1">
    <citation type="submission" date="2018-05" db="EMBL/GenBank/DDBJ databases">
        <title>Genomic Encyclopedia of Type Strains, Phase IV (KMG-IV): sequencing the most valuable type-strain genomes for metagenomic binning, comparative biology and taxonomic classification.</title>
        <authorList>
            <person name="Goeker M."/>
        </authorList>
    </citation>
    <scope>NUCLEOTIDE SEQUENCE [LARGE SCALE GENOMIC DNA]</scope>
    <source>
        <strain evidence="1 2">DSM 6462</strain>
    </source>
</reference>
<comment type="caution">
    <text evidence="1">The sequence shown here is derived from an EMBL/GenBank/DDBJ whole genome shotgun (WGS) entry which is preliminary data.</text>
</comment>
<accession>A0A2V3UD54</accession>
<dbReference type="PANTHER" id="PTHR34389:SF2">
    <property type="entry name" value="L-RHAMNOSE MUTAROTASE"/>
    <property type="match status" value="1"/>
</dbReference>
<dbReference type="PANTHER" id="PTHR34389">
    <property type="entry name" value="L-RHAMNOSE MUTAROTASE"/>
    <property type="match status" value="1"/>
</dbReference>
<proteinExistence type="predicted"/>
<evidence type="ECO:0000313" key="2">
    <source>
        <dbReference type="Proteomes" id="UP000248021"/>
    </source>
</evidence>
<keyword evidence="2" id="KW-1185">Reference proteome</keyword>
<organism evidence="1 2">
    <name type="scientific">Chelatococcus asaccharovorans</name>
    <dbReference type="NCBI Taxonomy" id="28210"/>
    <lineage>
        <taxon>Bacteria</taxon>
        <taxon>Pseudomonadati</taxon>
        <taxon>Pseudomonadota</taxon>
        <taxon>Alphaproteobacteria</taxon>
        <taxon>Hyphomicrobiales</taxon>
        <taxon>Chelatococcaceae</taxon>
        <taxon>Chelatococcus</taxon>
    </lineage>
</organism>
<gene>
    <name evidence="1" type="ORF">C7450_1029</name>
</gene>
<dbReference type="EMBL" id="QJJK01000002">
    <property type="protein sequence ID" value="PXW63094.1"/>
    <property type="molecule type" value="Genomic_DNA"/>
</dbReference>
<evidence type="ECO:0000313" key="1">
    <source>
        <dbReference type="EMBL" id="PXW63094.1"/>
    </source>
</evidence>
<dbReference type="AlphaFoldDB" id="A0A2V3UD54"/>
<dbReference type="InterPro" id="IPR011008">
    <property type="entry name" value="Dimeric_a/b-barrel"/>
</dbReference>
<dbReference type="GO" id="GO:0019301">
    <property type="term" value="P:rhamnose catabolic process"/>
    <property type="evidence" value="ECO:0007669"/>
    <property type="project" value="TreeGrafter"/>
</dbReference>
<dbReference type="SUPFAM" id="SSF54909">
    <property type="entry name" value="Dimeric alpha+beta barrel"/>
    <property type="match status" value="1"/>
</dbReference>
<dbReference type="Proteomes" id="UP000248021">
    <property type="component" value="Unassembled WGS sequence"/>
</dbReference>
<dbReference type="Pfam" id="PF05336">
    <property type="entry name" value="rhaM"/>
    <property type="match status" value="1"/>
</dbReference>
<name>A0A2V3UD54_9HYPH</name>